<evidence type="ECO:0000259" key="2">
    <source>
        <dbReference type="PROSITE" id="PS50110"/>
    </source>
</evidence>
<evidence type="ECO:0000256" key="1">
    <source>
        <dbReference type="PROSITE-ProRule" id="PRU00169"/>
    </source>
</evidence>
<proteinExistence type="predicted"/>
<dbReference type="Pfam" id="PF00072">
    <property type="entry name" value="Response_reg"/>
    <property type="match status" value="1"/>
</dbReference>
<organism evidence="4 5">
    <name type="scientific">Populibacterium corticicola</name>
    <dbReference type="NCBI Taxonomy" id="1812826"/>
    <lineage>
        <taxon>Bacteria</taxon>
        <taxon>Bacillati</taxon>
        <taxon>Actinomycetota</taxon>
        <taxon>Actinomycetes</taxon>
        <taxon>Micrococcales</taxon>
        <taxon>Jonesiaceae</taxon>
        <taxon>Populibacterium</taxon>
    </lineage>
</organism>
<dbReference type="InterPro" id="IPR011006">
    <property type="entry name" value="CheY-like_superfamily"/>
</dbReference>
<evidence type="ECO:0000313" key="4">
    <source>
        <dbReference type="EMBL" id="MFD2840525.1"/>
    </source>
</evidence>
<gene>
    <name evidence="4" type="ORF">ACFSYH_08075</name>
</gene>
<reference evidence="5" key="1">
    <citation type="journal article" date="2019" name="Int. J. Syst. Evol. Microbiol.">
        <title>The Global Catalogue of Microorganisms (GCM) 10K type strain sequencing project: providing services to taxonomists for standard genome sequencing and annotation.</title>
        <authorList>
            <consortium name="The Broad Institute Genomics Platform"/>
            <consortium name="The Broad Institute Genome Sequencing Center for Infectious Disease"/>
            <person name="Wu L."/>
            <person name="Ma J."/>
        </authorList>
    </citation>
    <scope>NUCLEOTIDE SEQUENCE [LARGE SCALE GENOMIC DNA]</scope>
    <source>
        <strain evidence="5">KCTC 33576</strain>
    </source>
</reference>
<keyword evidence="5" id="KW-1185">Reference proteome</keyword>
<dbReference type="RefSeq" id="WP_377466387.1">
    <property type="nucleotide sequence ID" value="NZ_JBHUOP010000003.1"/>
</dbReference>
<evidence type="ECO:0000259" key="3">
    <source>
        <dbReference type="PROSITE" id="PS50930"/>
    </source>
</evidence>
<dbReference type="SMART" id="SM00448">
    <property type="entry name" value="REC"/>
    <property type="match status" value="1"/>
</dbReference>
<feature type="domain" description="Response regulatory" evidence="2">
    <location>
        <begin position="10"/>
        <end position="127"/>
    </location>
</feature>
<dbReference type="PANTHER" id="PTHR37299:SF1">
    <property type="entry name" value="STAGE 0 SPORULATION PROTEIN A HOMOLOG"/>
    <property type="match status" value="1"/>
</dbReference>
<dbReference type="Proteomes" id="UP001597391">
    <property type="component" value="Unassembled WGS sequence"/>
</dbReference>
<name>A0ABW5XEW5_9MICO</name>
<dbReference type="PANTHER" id="PTHR37299">
    <property type="entry name" value="TRANSCRIPTIONAL REGULATOR-RELATED"/>
    <property type="match status" value="1"/>
</dbReference>
<dbReference type="InterPro" id="IPR001789">
    <property type="entry name" value="Sig_transdc_resp-reg_receiver"/>
</dbReference>
<dbReference type="Gene3D" id="2.40.50.1020">
    <property type="entry name" value="LytTr DNA-binding domain"/>
    <property type="match status" value="1"/>
</dbReference>
<feature type="modified residue" description="4-aspartylphosphate" evidence="1">
    <location>
        <position position="64"/>
    </location>
</feature>
<dbReference type="InterPro" id="IPR007492">
    <property type="entry name" value="LytTR_DNA-bd_dom"/>
</dbReference>
<feature type="domain" description="HTH LytTR-type" evidence="3">
    <location>
        <begin position="138"/>
        <end position="237"/>
    </location>
</feature>
<sequence length="244" mass="27908">MSSSARRTVSIAIVDDNSRDRDRLVELLAEYEREHPMQYRVRQYSDGAELLENYQPDHDIILIDIQMEGVDGMRTAAAIRKVDVSVIIIFVTKTAQYATSGYAVQAQNYLLKPVSYFAFQTELTRSLKQLKRQKRASILVGSRIAPRRVDIADIIYIESNKHKITVHTIDDPIVFNGTLKEYEDILIERNFYRSNSGYLINLHHLVAIDGDDCHMSSGEYLKVSRSRKKGLLEALTNYIGGKHL</sequence>
<dbReference type="PROSITE" id="PS50110">
    <property type="entry name" value="RESPONSE_REGULATORY"/>
    <property type="match status" value="1"/>
</dbReference>
<dbReference type="Gene3D" id="3.40.50.2300">
    <property type="match status" value="1"/>
</dbReference>
<dbReference type="SMART" id="SM00850">
    <property type="entry name" value="LytTR"/>
    <property type="match status" value="1"/>
</dbReference>
<accession>A0ABW5XEW5</accession>
<dbReference type="EMBL" id="JBHUOP010000003">
    <property type="protein sequence ID" value="MFD2840525.1"/>
    <property type="molecule type" value="Genomic_DNA"/>
</dbReference>
<dbReference type="InterPro" id="IPR046947">
    <property type="entry name" value="LytR-like"/>
</dbReference>
<dbReference type="Pfam" id="PF04397">
    <property type="entry name" value="LytTR"/>
    <property type="match status" value="1"/>
</dbReference>
<dbReference type="SUPFAM" id="SSF52172">
    <property type="entry name" value="CheY-like"/>
    <property type="match status" value="1"/>
</dbReference>
<keyword evidence="1" id="KW-0597">Phosphoprotein</keyword>
<comment type="caution">
    <text evidence="4">The sequence shown here is derived from an EMBL/GenBank/DDBJ whole genome shotgun (WGS) entry which is preliminary data.</text>
</comment>
<evidence type="ECO:0000313" key="5">
    <source>
        <dbReference type="Proteomes" id="UP001597391"/>
    </source>
</evidence>
<dbReference type="PROSITE" id="PS50930">
    <property type="entry name" value="HTH_LYTTR"/>
    <property type="match status" value="1"/>
</dbReference>
<protein>
    <submittedName>
        <fullName evidence="4">LytR/AlgR family response regulator transcription factor</fullName>
    </submittedName>
</protein>